<dbReference type="Pfam" id="PF05653">
    <property type="entry name" value="Mg_trans_NIPA"/>
    <property type="match status" value="1"/>
</dbReference>
<dbReference type="GO" id="GO:0015095">
    <property type="term" value="F:magnesium ion transmembrane transporter activity"/>
    <property type="evidence" value="ECO:0007669"/>
    <property type="project" value="InterPro"/>
</dbReference>
<keyword evidence="7" id="KW-1185">Reference proteome</keyword>
<evidence type="ECO:0000313" key="7">
    <source>
        <dbReference type="Proteomes" id="UP001219933"/>
    </source>
</evidence>
<feature type="transmembrane region" description="Helical" evidence="5">
    <location>
        <begin position="565"/>
        <end position="582"/>
    </location>
</feature>
<keyword evidence="2 5" id="KW-0812">Transmembrane</keyword>
<feature type="transmembrane region" description="Helical" evidence="5">
    <location>
        <begin position="524"/>
        <end position="545"/>
    </location>
</feature>
<evidence type="ECO:0000256" key="1">
    <source>
        <dbReference type="ARBA" id="ARBA00004141"/>
    </source>
</evidence>
<feature type="transmembrane region" description="Helical" evidence="5">
    <location>
        <begin position="444"/>
        <end position="461"/>
    </location>
</feature>
<dbReference type="Proteomes" id="UP001219933">
    <property type="component" value="Chromosome 2"/>
</dbReference>
<evidence type="ECO:0000313" key="6">
    <source>
        <dbReference type="EMBL" id="WFD34649.1"/>
    </source>
</evidence>
<evidence type="ECO:0000256" key="3">
    <source>
        <dbReference type="ARBA" id="ARBA00022989"/>
    </source>
</evidence>
<proteinExistence type="predicted"/>
<feature type="transmembrane region" description="Helical" evidence="5">
    <location>
        <begin position="83"/>
        <end position="102"/>
    </location>
</feature>
<feature type="transmembrane region" description="Helical" evidence="5">
    <location>
        <begin position="214"/>
        <end position="233"/>
    </location>
</feature>
<protein>
    <recommendedName>
        <fullName evidence="8">Magnesium transporter NIPA2</fullName>
    </recommendedName>
</protein>
<sequence>MSTETLTQDKWIGFMLALSSSAAIGTSFIITKKGLISSAGENGLASDRLAYLQNPIWWAGMATMVVGEVANFVAYMFAPPILVTPLGALSVLIGAILASFILKERLGKLGKLGCALCLAGTVVVIVNAPGERNIQTVDEILALATRPPFVFYCVAVTVFSIYMIVRVVPVYGRQNPLVYLSICSLVGSISVMSIKGFGVALKLTFSGNNQLTHISTYLFAIVVVLCIAIQMNYFNRALDLFSTNVVNPIYYVTFTTSTIVASVLLFGGFDTSFSAAVSLLGGFFSTFVGVYLLNLNQQDTQNSEQRTSYTRLGDNEELRDSFEMHVPDERPAFVLDDAHRMPSTYTPWESLLFSVALLTVLYNVRQLIPTNWLPFVQGDNVGYHGDLFLALNARVMVPTQTIREAFSEGGALSDVLPYSRWPSQYGASLDHFFTRLTSTAGRRLYLVTGALPFLACSFCVTETDYRVYAALGVSYIYVVHLLVIALLTDPPRGPFARLVNWLWTASPTGVPNSPPIIPARSREFWRGPVSFGLLIMWGADLFVIFSGDRLSMVGRRAHWHANAHLARHALLTLIVLVTYFVVRTSLPKLLTARMVGAIQKSAAAIEQLEENLTADRSGARRAMAQAAR</sequence>
<dbReference type="SUPFAM" id="SSF103481">
    <property type="entry name" value="Multidrug resistance efflux transporter EmrE"/>
    <property type="match status" value="1"/>
</dbReference>
<dbReference type="PANTHER" id="PTHR12570">
    <property type="match status" value="1"/>
</dbReference>
<dbReference type="InterPro" id="IPR008521">
    <property type="entry name" value="Mg_trans_NIPA"/>
</dbReference>
<feature type="transmembrane region" description="Helical" evidence="5">
    <location>
        <begin position="109"/>
        <end position="129"/>
    </location>
</feature>
<feature type="transmembrane region" description="Helical" evidence="5">
    <location>
        <begin position="273"/>
        <end position="293"/>
    </location>
</feature>
<organism evidence="6 7">
    <name type="scientific">Malassezia cuniculi</name>
    <dbReference type="NCBI Taxonomy" id="948313"/>
    <lineage>
        <taxon>Eukaryota</taxon>
        <taxon>Fungi</taxon>
        <taxon>Dikarya</taxon>
        <taxon>Basidiomycota</taxon>
        <taxon>Ustilaginomycotina</taxon>
        <taxon>Malasseziomycetes</taxon>
        <taxon>Malasseziales</taxon>
        <taxon>Malasseziaceae</taxon>
        <taxon>Malassezia</taxon>
    </lineage>
</organism>
<feature type="transmembrane region" description="Helical" evidence="5">
    <location>
        <begin position="467"/>
        <end position="487"/>
    </location>
</feature>
<keyword evidence="4 5" id="KW-0472">Membrane</keyword>
<evidence type="ECO:0008006" key="8">
    <source>
        <dbReference type="Google" id="ProtNLM"/>
    </source>
</evidence>
<reference evidence="6" key="1">
    <citation type="submission" date="2023-03" db="EMBL/GenBank/DDBJ databases">
        <title>Mating type loci evolution in Malassezia.</title>
        <authorList>
            <person name="Coelho M.A."/>
        </authorList>
    </citation>
    <scope>NUCLEOTIDE SEQUENCE</scope>
    <source>
        <strain evidence="6">CBS 11721</strain>
    </source>
</reference>
<evidence type="ECO:0000256" key="2">
    <source>
        <dbReference type="ARBA" id="ARBA00022692"/>
    </source>
</evidence>
<feature type="transmembrane region" description="Helical" evidence="5">
    <location>
        <begin position="12"/>
        <end position="30"/>
    </location>
</feature>
<dbReference type="InterPro" id="IPR037185">
    <property type="entry name" value="EmrE-like"/>
</dbReference>
<comment type="subcellular location">
    <subcellularLocation>
        <location evidence="1">Membrane</location>
        <topology evidence="1">Multi-pass membrane protein</topology>
    </subcellularLocation>
</comment>
<name>A0AAF0J6K0_9BASI</name>
<feature type="transmembrane region" description="Helical" evidence="5">
    <location>
        <begin position="149"/>
        <end position="165"/>
    </location>
</feature>
<gene>
    <name evidence="6" type="ORF">MCUN1_001490</name>
</gene>
<evidence type="ECO:0000256" key="4">
    <source>
        <dbReference type="ARBA" id="ARBA00023136"/>
    </source>
</evidence>
<dbReference type="EMBL" id="CP119878">
    <property type="protein sequence ID" value="WFD34649.1"/>
    <property type="molecule type" value="Genomic_DNA"/>
</dbReference>
<keyword evidence="3 5" id="KW-1133">Transmembrane helix</keyword>
<feature type="transmembrane region" description="Helical" evidence="5">
    <location>
        <begin position="245"/>
        <end position="267"/>
    </location>
</feature>
<feature type="transmembrane region" description="Helical" evidence="5">
    <location>
        <begin position="177"/>
        <end position="194"/>
    </location>
</feature>
<dbReference type="GO" id="GO:0016020">
    <property type="term" value="C:membrane"/>
    <property type="evidence" value="ECO:0007669"/>
    <property type="project" value="UniProtKB-SubCell"/>
</dbReference>
<accession>A0AAF0J6K0</accession>
<dbReference type="AlphaFoldDB" id="A0AAF0J6K0"/>
<dbReference type="PANTHER" id="PTHR12570:SF85">
    <property type="entry name" value="DUF803 DOMAIN MEMBRANE PROTEIN (AFU_ORTHOLOGUE AFUA_1G15880)"/>
    <property type="match status" value="1"/>
</dbReference>
<evidence type="ECO:0000256" key="5">
    <source>
        <dbReference type="SAM" id="Phobius"/>
    </source>
</evidence>